<gene>
    <name evidence="2" type="ORF">ENG92_03050</name>
</gene>
<sequence length="150" mass="16681">MKLLKYFYQSNRHIKLAVILAPLLAIGTYVITGILLDEKIEKQAGTSKAMQLQPDCHLLSGVCELQHREIAANIAVEDKQGKQLVYLATSVPIQGALLSIRDAAPSPMRSRGTAKRWVLELQQRVGENDVVRLALASDKNRYFAEIPATR</sequence>
<dbReference type="AlphaFoldDB" id="A0A831NVU9"/>
<keyword evidence="1" id="KW-0812">Transmembrane</keyword>
<keyword evidence="1" id="KW-1133">Transmembrane helix</keyword>
<keyword evidence="1" id="KW-0472">Membrane</keyword>
<dbReference type="Proteomes" id="UP000885822">
    <property type="component" value="Unassembled WGS sequence"/>
</dbReference>
<organism evidence="2">
    <name type="scientific">Thiolapillus brandeum</name>
    <dbReference type="NCBI Taxonomy" id="1076588"/>
    <lineage>
        <taxon>Bacteria</taxon>
        <taxon>Pseudomonadati</taxon>
        <taxon>Pseudomonadota</taxon>
        <taxon>Gammaproteobacteria</taxon>
        <taxon>Chromatiales</taxon>
        <taxon>Sedimenticolaceae</taxon>
        <taxon>Thiolapillus</taxon>
    </lineage>
</organism>
<feature type="transmembrane region" description="Helical" evidence="1">
    <location>
        <begin position="16"/>
        <end position="36"/>
    </location>
</feature>
<evidence type="ECO:0000256" key="1">
    <source>
        <dbReference type="SAM" id="Phobius"/>
    </source>
</evidence>
<evidence type="ECO:0000313" key="2">
    <source>
        <dbReference type="EMBL" id="HDK37975.1"/>
    </source>
</evidence>
<name>A0A831NVU9_9GAMM</name>
<accession>A0A831NVU9</accession>
<protein>
    <submittedName>
        <fullName evidence="2">Uncharacterized protein</fullName>
    </submittedName>
</protein>
<dbReference type="EMBL" id="DRCV01000135">
    <property type="protein sequence ID" value="HDK37975.1"/>
    <property type="molecule type" value="Genomic_DNA"/>
</dbReference>
<reference evidence="2" key="1">
    <citation type="journal article" date="2020" name="mSystems">
        <title>Genome- and Community-Level Interaction Insights into Carbon Utilization and Element Cycling Functions of Hydrothermarchaeota in Hydrothermal Sediment.</title>
        <authorList>
            <person name="Zhou Z."/>
            <person name="Liu Y."/>
            <person name="Xu W."/>
            <person name="Pan J."/>
            <person name="Luo Z.H."/>
            <person name="Li M."/>
        </authorList>
    </citation>
    <scope>NUCLEOTIDE SEQUENCE [LARGE SCALE GENOMIC DNA]</scope>
    <source>
        <strain evidence="2">HyVt-26</strain>
    </source>
</reference>
<proteinExistence type="predicted"/>
<comment type="caution">
    <text evidence="2">The sequence shown here is derived from an EMBL/GenBank/DDBJ whole genome shotgun (WGS) entry which is preliminary data.</text>
</comment>